<reference evidence="2 3" key="1">
    <citation type="journal article" date="2013" name="Genome Announc.">
        <title>Genome Sequence of Streptomyces violaceusniger Strain SPC6, a Halotolerant Streptomycete That Exhibits Rapid Growth and Development.</title>
        <authorList>
            <person name="Chen X."/>
            <person name="Zhang B."/>
            <person name="Zhang W."/>
            <person name="Wu X."/>
            <person name="Zhang M."/>
            <person name="Chen T."/>
            <person name="Liu G."/>
            <person name="Dyson P."/>
        </authorList>
    </citation>
    <scope>NUCLEOTIDE SEQUENCE [LARGE SCALE GENOMIC DNA]</scope>
    <source>
        <strain evidence="2 3">SPC6</strain>
    </source>
</reference>
<dbReference type="AlphaFoldDB" id="A0A1D3DUN8"/>
<dbReference type="PROSITE" id="PS51257">
    <property type="entry name" value="PROKAR_LIPOPROTEIN"/>
    <property type="match status" value="1"/>
</dbReference>
<protein>
    <submittedName>
        <fullName evidence="2">Uncharacterized protein</fullName>
    </submittedName>
</protein>
<evidence type="ECO:0000313" key="2">
    <source>
        <dbReference type="EMBL" id="OEJ96035.1"/>
    </source>
</evidence>
<feature type="region of interest" description="Disordered" evidence="1">
    <location>
        <begin position="115"/>
        <end position="172"/>
    </location>
</feature>
<name>A0A1D3DUN8_9ACTN</name>
<dbReference type="STRING" id="1306406.J116_017720"/>
<dbReference type="Proteomes" id="UP000095329">
    <property type="component" value="Unassembled WGS sequence"/>
</dbReference>
<gene>
    <name evidence="2" type="ORF">J116_017720</name>
</gene>
<dbReference type="EMBL" id="ASHX02000001">
    <property type="protein sequence ID" value="OEJ96035.1"/>
    <property type="molecule type" value="Genomic_DNA"/>
</dbReference>
<sequence length="172" mass="18474">MRAVAVGSVLAVVFTLSGCVLTRTPRSPYFGFRMDPAGQLVVAYPLCPAREVYGAEMYVEAPGGFRTVWRAAGPVSDEVRSGVFVARRWDGFLREDQPLRGGLPDGFHVDVTEMVNGKPDGDEGRHQRPSALRQSEPRAMSLVAGLPAPPASAQGRPGARARGGRRVALSTR</sequence>
<proteinExistence type="predicted"/>
<feature type="compositionally biased region" description="Low complexity" evidence="1">
    <location>
        <begin position="151"/>
        <end position="160"/>
    </location>
</feature>
<evidence type="ECO:0000313" key="3">
    <source>
        <dbReference type="Proteomes" id="UP000095329"/>
    </source>
</evidence>
<evidence type="ECO:0000256" key="1">
    <source>
        <dbReference type="SAM" id="MobiDB-lite"/>
    </source>
</evidence>
<accession>A0A1D3DUN8</accession>
<comment type="caution">
    <text evidence="2">The sequence shown here is derived from an EMBL/GenBank/DDBJ whole genome shotgun (WGS) entry which is preliminary data.</text>
</comment>
<organism evidence="2 3">
    <name type="scientific">Streptomyces thermolilacinus SPC6</name>
    <dbReference type="NCBI Taxonomy" id="1306406"/>
    <lineage>
        <taxon>Bacteria</taxon>
        <taxon>Bacillati</taxon>
        <taxon>Actinomycetota</taxon>
        <taxon>Actinomycetes</taxon>
        <taxon>Kitasatosporales</taxon>
        <taxon>Streptomycetaceae</taxon>
        <taxon>Streptomyces</taxon>
    </lineage>
</organism>
<keyword evidence="3" id="KW-1185">Reference proteome</keyword>